<feature type="compositionally biased region" description="Basic and acidic residues" evidence="1">
    <location>
        <begin position="98"/>
        <end position="113"/>
    </location>
</feature>
<sequence length="123" mass="14507">MSKGAVKNSEEIHPIFDRQTMLHHFEEDEDTVLYLMLCERQFTILQMPPDLASRRTSKDIIFPFHSPRKLQKSDEGFCIRIENILPILVIRTRSQNSRRPDNFDDFRSNEEKKKSKIPKLSCG</sequence>
<keyword evidence="3" id="KW-1185">Reference proteome</keyword>
<evidence type="ECO:0000313" key="2">
    <source>
        <dbReference type="EMBL" id="GBL90699.1"/>
    </source>
</evidence>
<comment type="caution">
    <text evidence="2">The sequence shown here is derived from an EMBL/GenBank/DDBJ whole genome shotgun (WGS) entry which is preliminary data.</text>
</comment>
<name>A0A4Y2BGL8_ARAVE</name>
<evidence type="ECO:0000256" key="1">
    <source>
        <dbReference type="SAM" id="MobiDB-lite"/>
    </source>
</evidence>
<proteinExistence type="predicted"/>
<gene>
    <name evidence="2" type="ORF">AVEN_219363_1</name>
</gene>
<protein>
    <submittedName>
        <fullName evidence="2">Uncharacterized protein</fullName>
    </submittedName>
</protein>
<dbReference type="EMBL" id="BGPR01000073">
    <property type="protein sequence ID" value="GBL90699.1"/>
    <property type="molecule type" value="Genomic_DNA"/>
</dbReference>
<dbReference type="Proteomes" id="UP000499080">
    <property type="component" value="Unassembled WGS sequence"/>
</dbReference>
<organism evidence="2 3">
    <name type="scientific">Araneus ventricosus</name>
    <name type="common">Orbweaver spider</name>
    <name type="synonym">Epeira ventricosa</name>
    <dbReference type="NCBI Taxonomy" id="182803"/>
    <lineage>
        <taxon>Eukaryota</taxon>
        <taxon>Metazoa</taxon>
        <taxon>Ecdysozoa</taxon>
        <taxon>Arthropoda</taxon>
        <taxon>Chelicerata</taxon>
        <taxon>Arachnida</taxon>
        <taxon>Araneae</taxon>
        <taxon>Araneomorphae</taxon>
        <taxon>Entelegynae</taxon>
        <taxon>Araneoidea</taxon>
        <taxon>Araneidae</taxon>
        <taxon>Araneus</taxon>
    </lineage>
</organism>
<reference evidence="2 3" key="1">
    <citation type="journal article" date="2019" name="Sci. Rep.">
        <title>Orb-weaving spider Araneus ventricosus genome elucidates the spidroin gene catalogue.</title>
        <authorList>
            <person name="Kono N."/>
            <person name="Nakamura H."/>
            <person name="Ohtoshi R."/>
            <person name="Moran D.A.P."/>
            <person name="Shinohara A."/>
            <person name="Yoshida Y."/>
            <person name="Fujiwara M."/>
            <person name="Mori M."/>
            <person name="Tomita M."/>
            <person name="Arakawa K."/>
        </authorList>
    </citation>
    <scope>NUCLEOTIDE SEQUENCE [LARGE SCALE GENOMIC DNA]</scope>
</reference>
<feature type="region of interest" description="Disordered" evidence="1">
    <location>
        <begin position="96"/>
        <end position="123"/>
    </location>
</feature>
<accession>A0A4Y2BGL8</accession>
<evidence type="ECO:0000313" key="3">
    <source>
        <dbReference type="Proteomes" id="UP000499080"/>
    </source>
</evidence>
<dbReference type="AlphaFoldDB" id="A0A4Y2BGL8"/>